<keyword evidence="5" id="KW-1185">Reference proteome</keyword>
<evidence type="ECO:0000313" key="5">
    <source>
        <dbReference type="Proteomes" id="UP000274920"/>
    </source>
</evidence>
<name>A0A426DJR3_9FIRM</name>
<evidence type="ECO:0000256" key="1">
    <source>
        <dbReference type="ARBA" id="ARBA00001966"/>
    </source>
</evidence>
<dbReference type="PANTHER" id="PTHR30548:SF1">
    <property type="entry name" value="DEHYDRATASE SUBUNIT MJ0007-RELATED"/>
    <property type="match status" value="1"/>
</dbReference>
<comment type="cofactor">
    <cofactor evidence="1">
        <name>[4Fe-4S] cluster</name>
        <dbReference type="ChEBI" id="CHEBI:49883"/>
    </cofactor>
</comment>
<dbReference type="Gene3D" id="3.40.50.11890">
    <property type="match status" value="1"/>
</dbReference>
<comment type="similarity">
    <text evidence="2">Belongs to the FldB/FldC dehydratase alpha/beta subunit family.</text>
</comment>
<keyword evidence="3" id="KW-0408">Iron</keyword>
<keyword evidence="3" id="KW-0479">Metal-binding</keyword>
<dbReference type="RefSeq" id="WP_125128302.1">
    <property type="nucleotide sequence ID" value="NZ_RHJS01000002.1"/>
</dbReference>
<evidence type="ECO:0000256" key="3">
    <source>
        <dbReference type="ARBA" id="ARBA00023014"/>
    </source>
</evidence>
<dbReference type="Gene3D" id="3.40.50.11900">
    <property type="match status" value="1"/>
</dbReference>
<dbReference type="PANTHER" id="PTHR30548">
    <property type="entry name" value="2-HYDROXYGLUTARYL-COA DEHYDRATASE, D-COMPONENT-RELATED"/>
    <property type="match status" value="1"/>
</dbReference>
<dbReference type="AlphaFoldDB" id="A0A426DJR3"/>
<reference evidence="4" key="1">
    <citation type="submission" date="2018-10" db="EMBL/GenBank/DDBJ databases">
        <title>Schaedlerella arabinophila gen. nov. sp. nov., isolated from the mouse intestinal tract and comparative analysis with the genome of the closely related altered Schaedler flora strain ASF502.</title>
        <authorList>
            <person name="Miyake S."/>
            <person name="Soh M."/>
            <person name="Seedorf H."/>
        </authorList>
    </citation>
    <scope>NUCLEOTIDE SEQUENCE [LARGE SCALE GENOMIC DNA]</scope>
    <source>
        <strain evidence="4">DSM 106076</strain>
    </source>
</reference>
<organism evidence="4 5">
    <name type="scientific">Schaedlerella arabinosiphila</name>
    <dbReference type="NCBI Taxonomy" id="2044587"/>
    <lineage>
        <taxon>Bacteria</taxon>
        <taxon>Bacillati</taxon>
        <taxon>Bacillota</taxon>
        <taxon>Clostridia</taxon>
        <taxon>Lachnospirales</taxon>
        <taxon>Lachnospiraceae</taxon>
        <taxon>Schaedlerella</taxon>
    </lineage>
</organism>
<dbReference type="InterPro" id="IPR010327">
    <property type="entry name" value="FldB/FldC_alpha/beta"/>
</dbReference>
<keyword evidence="3" id="KW-0411">Iron-sulfur</keyword>
<sequence length="384" mass="43982">MREIMKELDALSRGRVKELIQAKKDGAKIIEYNGTYIPEEIIRAAGAQTYLALRGGEPEPTDAVLDYMLRFMNPLARSLAGFMQLGLDPIMPISDLLVTQQTDNHIGRITELLEFKGIKVNKVGIPADWKTDGADAYYERSLREMIAEVEEITGKKVDWDEAKANFEKSNQINGWLRKINDLRKKDNPPVGLDDVIHLHHYSFIVDPDVMLEKLETIYNKLADAEGIFEADAPRLLFIGRAVAIGDYTVPRIFEQSGGAIVAEYFDEGYRVLQKDVETEGNLVHNFAKNRYVDTLPLSVMQPGWKERYAYFKQMIEDYRIDGVVWYQLCFDEIYDMECTCLAKWLEESKVPMLKLESSYEYSRESTGPLTTRIESFVESVKEGK</sequence>
<protein>
    <submittedName>
        <fullName evidence="4">2-hydroxyacyl-CoA dehydratase</fullName>
    </submittedName>
</protein>
<dbReference type="GO" id="GO:0051536">
    <property type="term" value="F:iron-sulfur cluster binding"/>
    <property type="evidence" value="ECO:0007669"/>
    <property type="project" value="UniProtKB-KW"/>
</dbReference>
<dbReference type="Gene3D" id="1.20.1270.370">
    <property type="match status" value="1"/>
</dbReference>
<dbReference type="Pfam" id="PF06050">
    <property type="entry name" value="HGD-D"/>
    <property type="match status" value="1"/>
</dbReference>
<dbReference type="GO" id="GO:0016836">
    <property type="term" value="F:hydro-lyase activity"/>
    <property type="evidence" value="ECO:0007669"/>
    <property type="project" value="UniProtKB-ARBA"/>
</dbReference>
<dbReference type="EMBL" id="RHJS01000002">
    <property type="protein sequence ID" value="RRK32892.1"/>
    <property type="molecule type" value="Genomic_DNA"/>
</dbReference>
<comment type="caution">
    <text evidence="4">The sequence shown here is derived from an EMBL/GenBank/DDBJ whole genome shotgun (WGS) entry which is preliminary data.</text>
</comment>
<evidence type="ECO:0000313" key="4">
    <source>
        <dbReference type="EMBL" id="RRK32892.1"/>
    </source>
</evidence>
<accession>A0A426DJR3</accession>
<dbReference type="Proteomes" id="UP000274920">
    <property type="component" value="Unassembled WGS sequence"/>
</dbReference>
<gene>
    <name evidence="4" type="ORF">EBB54_17150</name>
</gene>
<proteinExistence type="inferred from homology"/>
<evidence type="ECO:0000256" key="2">
    <source>
        <dbReference type="ARBA" id="ARBA00005806"/>
    </source>
</evidence>